<gene>
    <name evidence="2" type="ORF">BJ959_002397</name>
</gene>
<comment type="caution">
    <text evidence="2">The sequence shown here is derived from an EMBL/GenBank/DDBJ whole genome shotgun (WGS) entry which is preliminary data.</text>
</comment>
<dbReference type="GO" id="GO:0003677">
    <property type="term" value="F:DNA binding"/>
    <property type="evidence" value="ECO:0007669"/>
    <property type="project" value="InterPro"/>
</dbReference>
<keyword evidence="3" id="KW-1185">Reference proteome</keyword>
<name>A0A840X9J0_9MICO</name>
<dbReference type="OrthoDB" id="4509614at2"/>
<protein>
    <recommendedName>
        <fullName evidence="1">AAA+ ATPase domain-containing protein</fullName>
    </recommendedName>
</protein>
<organism evidence="2 3">
    <name type="scientific">Microcella frigidaquae</name>
    <dbReference type="NCBI Taxonomy" id="424758"/>
    <lineage>
        <taxon>Bacteria</taxon>
        <taxon>Bacillati</taxon>
        <taxon>Actinomycetota</taxon>
        <taxon>Actinomycetes</taxon>
        <taxon>Micrococcales</taxon>
        <taxon>Microbacteriaceae</taxon>
        <taxon>Microcella</taxon>
    </lineage>
</organism>
<dbReference type="GO" id="GO:0000725">
    <property type="term" value="P:recombinational repair"/>
    <property type="evidence" value="ECO:0007669"/>
    <property type="project" value="TreeGrafter"/>
</dbReference>
<dbReference type="SUPFAM" id="SSF52540">
    <property type="entry name" value="P-loop containing nucleoside triphosphate hydrolases"/>
    <property type="match status" value="1"/>
</dbReference>
<evidence type="ECO:0000259" key="1">
    <source>
        <dbReference type="SMART" id="SM00382"/>
    </source>
</evidence>
<dbReference type="GO" id="GO:0005524">
    <property type="term" value="F:ATP binding"/>
    <property type="evidence" value="ECO:0007669"/>
    <property type="project" value="InterPro"/>
</dbReference>
<dbReference type="PANTHER" id="PTHR11070:SF2">
    <property type="entry name" value="ATP-DEPENDENT DNA HELICASE SRS2"/>
    <property type="match status" value="1"/>
</dbReference>
<feature type="domain" description="AAA+ ATPase" evidence="1">
    <location>
        <begin position="235"/>
        <end position="425"/>
    </location>
</feature>
<dbReference type="Pfam" id="PF13538">
    <property type="entry name" value="UvrD_C_2"/>
    <property type="match status" value="1"/>
</dbReference>
<evidence type="ECO:0000313" key="2">
    <source>
        <dbReference type="EMBL" id="MBB5618901.1"/>
    </source>
</evidence>
<dbReference type="AlphaFoldDB" id="A0A840X9J0"/>
<proteinExistence type="predicted"/>
<dbReference type="PANTHER" id="PTHR11070">
    <property type="entry name" value="UVRD / RECB / PCRA DNA HELICASE FAMILY MEMBER"/>
    <property type="match status" value="1"/>
</dbReference>
<dbReference type="InterPro" id="IPR003593">
    <property type="entry name" value="AAA+_ATPase"/>
</dbReference>
<reference evidence="2 3" key="1">
    <citation type="submission" date="2020-08" db="EMBL/GenBank/DDBJ databases">
        <title>Sequencing the genomes of 1000 actinobacteria strains.</title>
        <authorList>
            <person name="Klenk H.-P."/>
        </authorList>
    </citation>
    <scope>NUCLEOTIDE SEQUENCE [LARGE SCALE GENOMIC DNA]</scope>
    <source>
        <strain evidence="2 3">DSM 23889</strain>
    </source>
</reference>
<accession>A0A840X9J0</accession>
<dbReference type="InterPro" id="IPR027785">
    <property type="entry name" value="UvrD-like_helicase_C"/>
</dbReference>
<sequence length="597" mass="65399">MARMLPPTVGDDAPPGELAVFAALRDAPGTDDWVVFHSLEIAHHVSQVQGEADFVVIAPGYGVLVIEVKSHESIEADGEGRWRYGSRDWVTRSPFEQASGAQHSIIEYLQSRGARPVGYPIFHAAWLTQLSKSKFSNGIGWHEWQLLDAADLGADRVRGAIIRCLEKASAHLGETIASYRRVAGQPDAEHTQRVVDLLIPRFVVELSAKELARRREREQAQFTAEQVRVLDLVAGNPRLLLEGPAGTGKTWVAAEAARRAAAAGQRTLVVVFNRLIEQRLVELCGDGVEVRRIHALMAQVVDRHAGRNEARRKLDSGRVERDWYDVTLPEQALEAALELGPQFDYLVLDEAQDVAVDAYLDVLDALLVGGLAQAPVFVTGDFDHQVIYRRHGDAAAAPAAPSADSAAAPATPESARDRLLRRLPGLVQLQLRSNVRTTPEVGRFVAELIGEPTLYSEHRRSDDDQVSVERLTFSTADEQQRLLADAVERILSEPFTVRELVILSPYRADRSAVGVALSSGAADARLTSRLAPAVAGTGIEDSTRIRWGTIHEFKGLEAPAVILTDIDLSKEHHRDLLYVGASRATDRLVVLTAGRQS</sequence>
<dbReference type="EMBL" id="JACHBS010000001">
    <property type="protein sequence ID" value="MBB5618901.1"/>
    <property type="molecule type" value="Genomic_DNA"/>
</dbReference>
<dbReference type="Proteomes" id="UP000552883">
    <property type="component" value="Unassembled WGS sequence"/>
</dbReference>
<dbReference type="Pfam" id="PF13245">
    <property type="entry name" value="AAA_19"/>
    <property type="match status" value="1"/>
</dbReference>
<dbReference type="RefSeq" id="WP_153982457.1">
    <property type="nucleotide sequence ID" value="NZ_BAAANZ010000008.1"/>
</dbReference>
<dbReference type="Pfam" id="PF08378">
    <property type="entry name" value="NERD"/>
    <property type="match status" value="1"/>
</dbReference>
<dbReference type="InterPro" id="IPR011528">
    <property type="entry name" value="NERD"/>
</dbReference>
<dbReference type="InterPro" id="IPR027417">
    <property type="entry name" value="P-loop_NTPase"/>
</dbReference>
<dbReference type="Gene3D" id="3.40.50.300">
    <property type="entry name" value="P-loop containing nucleotide triphosphate hydrolases"/>
    <property type="match status" value="2"/>
</dbReference>
<dbReference type="SMART" id="SM00382">
    <property type="entry name" value="AAA"/>
    <property type="match status" value="1"/>
</dbReference>
<dbReference type="InterPro" id="IPR000212">
    <property type="entry name" value="DNA_helicase_UvrD/REP"/>
</dbReference>
<dbReference type="GO" id="GO:0043138">
    <property type="term" value="F:3'-5' DNA helicase activity"/>
    <property type="evidence" value="ECO:0007669"/>
    <property type="project" value="TreeGrafter"/>
</dbReference>
<evidence type="ECO:0000313" key="3">
    <source>
        <dbReference type="Proteomes" id="UP000552883"/>
    </source>
</evidence>